<comment type="caution">
    <text evidence="6">The sequence shown here is derived from an EMBL/GenBank/DDBJ whole genome shotgun (WGS) entry which is preliminary data.</text>
</comment>
<keyword evidence="2" id="KW-0444">Lipid biosynthesis</keyword>
<evidence type="ECO:0000256" key="5">
    <source>
        <dbReference type="ARBA" id="ARBA00023315"/>
    </source>
</evidence>
<dbReference type="Gene3D" id="3.40.630.30">
    <property type="match status" value="1"/>
</dbReference>
<dbReference type="PANTHER" id="PTHR37323">
    <property type="entry name" value="GCN5-RELATED N-ACETYLTRANSFERASE"/>
    <property type="match status" value="1"/>
</dbReference>
<dbReference type="Proteomes" id="UP000075799">
    <property type="component" value="Unassembled WGS sequence"/>
</dbReference>
<dbReference type="PANTHER" id="PTHR37323:SF1">
    <property type="entry name" value="L-ORNITHINE N(ALPHA)-ACYLTRANSFERASE"/>
    <property type="match status" value="1"/>
</dbReference>
<evidence type="ECO:0008006" key="8">
    <source>
        <dbReference type="Google" id="ProtNLM"/>
    </source>
</evidence>
<keyword evidence="4" id="KW-0443">Lipid metabolism</keyword>
<dbReference type="SUPFAM" id="SSF55729">
    <property type="entry name" value="Acyl-CoA N-acyltransferases (Nat)"/>
    <property type="match status" value="1"/>
</dbReference>
<dbReference type="InterPro" id="IPR052351">
    <property type="entry name" value="Ornithine_N-alpha-AT"/>
</dbReference>
<evidence type="ECO:0000313" key="7">
    <source>
        <dbReference type="Proteomes" id="UP000075799"/>
    </source>
</evidence>
<evidence type="ECO:0000256" key="1">
    <source>
        <dbReference type="ARBA" id="ARBA00005189"/>
    </source>
</evidence>
<accession>A0A161PRZ9</accession>
<name>A0A161PRZ9_BDEBC</name>
<dbReference type="GO" id="GO:0016746">
    <property type="term" value="F:acyltransferase activity"/>
    <property type="evidence" value="ECO:0007669"/>
    <property type="project" value="UniProtKB-KW"/>
</dbReference>
<dbReference type="GO" id="GO:0006629">
    <property type="term" value="P:lipid metabolic process"/>
    <property type="evidence" value="ECO:0007669"/>
    <property type="project" value="UniProtKB-KW"/>
</dbReference>
<dbReference type="Pfam" id="PF13444">
    <property type="entry name" value="Acetyltransf_5"/>
    <property type="match status" value="1"/>
</dbReference>
<dbReference type="RefSeq" id="WP_063204712.1">
    <property type="nucleotide sequence ID" value="NZ_LUKD01000001.1"/>
</dbReference>
<keyword evidence="3" id="KW-0808">Transferase</keyword>
<evidence type="ECO:0000256" key="4">
    <source>
        <dbReference type="ARBA" id="ARBA00023098"/>
    </source>
</evidence>
<evidence type="ECO:0000313" key="6">
    <source>
        <dbReference type="EMBL" id="KYG68008.1"/>
    </source>
</evidence>
<dbReference type="InterPro" id="IPR016181">
    <property type="entry name" value="Acyl_CoA_acyltransferase"/>
</dbReference>
<organism evidence="6 7">
    <name type="scientific">Bdellovibrio bacteriovorus</name>
    <dbReference type="NCBI Taxonomy" id="959"/>
    <lineage>
        <taxon>Bacteria</taxon>
        <taxon>Pseudomonadati</taxon>
        <taxon>Bdellovibrionota</taxon>
        <taxon>Bdellovibrionia</taxon>
        <taxon>Bdellovibrionales</taxon>
        <taxon>Pseudobdellovibrionaceae</taxon>
        <taxon>Bdellovibrio</taxon>
    </lineage>
</organism>
<protein>
    <recommendedName>
        <fullName evidence="8">Hemolysin</fullName>
    </recommendedName>
</protein>
<dbReference type="AlphaFoldDB" id="A0A161PRZ9"/>
<gene>
    <name evidence="6" type="ORF">AZI87_01685</name>
</gene>
<comment type="pathway">
    <text evidence="1">Lipid metabolism.</text>
</comment>
<evidence type="ECO:0000256" key="3">
    <source>
        <dbReference type="ARBA" id="ARBA00022679"/>
    </source>
</evidence>
<evidence type="ECO:0000256" key="2">
    <source>
        <dbReference type="ARBA" id="ARBA00022516"/>
    </source>
</evidence>
<dbReference type="OrthoDB" id="9776831at2"/>
<dbReference type="EMBL" id="LUKD01000001">
    <property type="protein sequence ID" value="KYG68008.1"/>
    <property type="molecule type" value="Genomic_DNA"/>
</dbReference>
<proteinExistence type="predicted"/>
<keyword evidence="5" id="KW-0012">Acyltransferase</keyword>
<sequence length="279" mass="32270">MMALVDQLKQTTQLRWNRVHKFKAKINMNIEVGSYVIKTAETPEELIESFRLRHEVFNQEFRGMTGAGLDFDKFDYYFDHLIIVHKELKKIIGTYRVNCSTFSKESYTALEFELQNFFRENDGPFLELGRACIHKDFRKGSIISLLWRGIAEYMNLSGTKVLFGCSSLKINSPREAALTHKYLVDQGLVSQKYPCKPTKKFTMPDFKNWFEYFDKGLTEEQSAEAQDLIPSLLKSYLKLGAQVACEPAFDEDFDCIDLLTVLRKEDLAQSLASRFSLAK</sequence>
<reference evidence="6 7" key="1">
    <citation type="submission" date="2016-03" db="EMBL/GenBank/DDBJ databases">
        <authorList>
            <person name="Ploux O."/>
        </authorList>
    </citation>
    <scope>NUCLEOTIDE SEQUENCE [LARGE SCALE GENOMIC DNA]</scope>
    <source>
        <strain evidence="6 7">EC13</strain>
    </source>
</reference>